<feature type="transmembrane region" description="Helical" evidence="7">
    <location>
        <begin position="124"/>
        <end position="147"/>
    </location>
</feature>
<organism evidence="8">
    <name type="scientific">Streptomyces sp. R44</name>
    <dbReference type="NCBI Taxonomy" id="3238633"/>
    <lineage>
        <taxon>Bacteria</taxon>
        <taxon>Bacillati</taxon>
        <taxon>Actinomycetota</taxon>
        <taxon>Actinomycetes</taxon>
        <taxon>Kitasatosporales</taxon>
        <taxon>Streptomycetaceae</taxon>
        <taxon>Streptomyces</taxon>
    </lineage>
</organism>
<dbReference type="EMBL" id="CP163444">
    <property type="protein sequence ID" value="XDQ76084.1"/>
    <property type="molecule type" value="Genomic_DNA"/>
</dbReference>
<feature type="transmembrane region" description="Helical" evidence="7">
    <location>
        <begin position="167"/>
        <end position="190"/>
    </location>
</feature>
<sequence>MADREVPQEDRAAPAAPAPAALTYDGLLALFPWLLVLVSLLGVSGRSTADKVLDSLGELTPGPARDVLGQAVENLQGAPGTGAVMATVGVLLALWSASGYVGAFTRAANRVYDVPEGRPLWKVLPIRLGLTTLLVLMAAASALIVVLTGEVARRAGDVLGVGDSALTVWSIAKWPVLVVLVAMMLALLYWASPNVESRGWRWITPSSALALLIWPAASAGFAVHVAEFASYNRTYGTMGGVVVFLIWLWISNLAVLLGLEFDAETLRQRAVVGGMPPDQEPYVEPRDTRSWTEEEERAVRDERGPDGPEGGIHAKGTRKVRSHDR</sequence>
<dbReference type="PIRSF" id="PIRSF035875">
    <property type="entry name" value="RNase_BN"/>
    <property type="match status" value="1"/>
</dbReference>
<dbReference type="Pfam" id="PF03631">
    <property type="entry name" value="Virul_fac_BrkB"/>
    <property type="match status" value="1"/>
</dbReference>
<evidence type="ECO:0000256" key="7">
    <source>
        <dbReference type="SAM" id="Phobius"/>
    </source>
</evidence>
<dbReference type="AlphaFoldDB" id="A0AB39TES8"/>
<dbReference type="RefSeq" id="WP_369148636.1">
    <property type="nucleotide sequence ID" value="NZ_CP163444.1"/>
</dbReference>
<evidence type="ECO:0000256" key="6">
    <source>
        <dbReference type="SAM" id="MobiDB-lite"/>
    </source>
</evidence>
<keyword evidence="2" id="KW-1003">Cell membrane</keyword>
<dbReference type="PANTHER" id="PTHR30213">
    <property type="entry name" value="INNER MEMBRANE PROTEIN YHJD"/>
    <property type="match status" value="1"/>
</dbReference>
<proteinExistence type="predicted"/>
<keyword evidence="4 7" id="KW-1133">Transmembrane helix</keyword>
<keyword evidence="3 7" id="KW-0812">Transmembrane</keyword>
<gene>
    <name evidence="8" type="ORF">AB5J54_38685</name>
</gene>
<dbReference type="InterPro" id="IPR017039">
    <property type="entry name" value="Virul_fac_BrkB"/>
</dbReference>
<protein>
    <submittedName>
        <fullName evidence="8">YihY/virulence factor BrkB family protein</fullName>
    </submittedName>
</protein>
<feature type="transmembrane region" description="Helical" evidence="7">
    <location>
        <begin position="202"/>
        <end position="226"/>
    </location>
</feature>
<feature type="compositionally biased region" description="Basic and acidic residues" evidence="6">
    <location>
        <begin position="283"/>
        <end position="306"/>
    </location>
</feature>
<evidence type="ECO:0000256" key="5">
    <source>
        <dbReference type="ARBA" id="ARBA00023136"/>
    </source>
</evidence>
<evidence type="ECO:0000256" key="1">
    <source>
        <dbReference type="ARBA" id="ARBA00004651"/>
    </source>
</evidence>
<feature type="transmembrane region" description="Helical" evidence="7">
    <location>
        <begin position="238"/>
        <end position="259"/>
    </location>
</feature>
<dbReference type="NCBIfam" id="TIGR00765">
    <property type="entry name" value="yihY_not_rbn"/>
    <property type="match status" value="1"/>
</dbReference>
<evidence type="ECO:0000256" key="3">
    <source>
        <dbReference type="ARBA" id="ARBA00022692"/>
    </source>
</evidence>
<dbReference type="GO" id="GO:0005886">
    <property type="term" value="C:plasma membrane"/>
    <property type="evidence" value="ECO:0007669"/>
    <property type="project" value="UniProtKB-SubCell"/>
</dbReference>
<reference evidence="8" key="1">
    <citation type="submission" date="2024-07" db="EMBL/GenBank/DDBJ databases">
        <authorList>
            <person name="Yu S.T."/>
        </authorList>
    </citation>
    <scope>NUCLEOTIDE SEQUENCE</scope>
    <source>
        <strain evidence="8">R44</strain>
    </source>
</reference>
<dbReference type="PANTHER" id="PTHR30213:SF0">
    <property type="entry name" value="UPF0761 MEMBRANE PROTEIN YIHY"/>
    <property type="match status" value="1"/>
</dbReference>
<evidence type="ECO:0000256" key="2">
    <source>
        <dbReference type="ARBA" id="ARBA00022475"/>
    </source>
</evidence>
<evidence type="ECO:0000256" key="4">
    <source>
        <dbReference type="ARBA" id="ARBA00022989"/>
    </source>
</evidence>
<feature type="transmembrane region" description="Helical" evidence="7">
    <location>
        <begin position="83"/>
        <end position="103"/>
    </location>
</feature>
<accession>A0AB39TES8</accession>
<comment type="subcellular location">
    <subcellularLocation>
        <location evidence="1">Cell membrane</location>
        <topology evidence="1">Multi-pass membrane protein</topology>
    </subcellularLocation>
</comment>
<feature type="region of interest" description="Disordered" evidence="6">
    <location>
        <begin position="274"/>
        <end position="325"/>
    </location>
</feature>
<evidence type="ECO:0000313" key="8">
    <source>
        <dbReference type="EMBL" id="XDQ76084.1"/>
    </source>
</evidence>
<feature type="compositionally biased region" description="Basic residues" evidence="6">
    <location>
        <begin position="315"/>
        <end position="325"/>
    </location>
</feature>
<name>A0AB39TES8_9ACTN</name>
<feature type="transmembrane region" description="Helical" evidence="7">
    <location>
        <begin position="21"/>
        <end position="43"/>
    </location>
</feature>
<keyword evidence="5 7" id="KW-0472">Membrane</keyword>